<feature type="signal peptide" evidence="1">
    <location>
        <begin position="1"/>
        <end position="23"/>
    </location>
</feature>
<dbReference type="STRING" id="1176587.A8C56_01230"/>
<proteinExistence type="predicted"/>
<keyword evidence="1" id="KW-0732">Signal</keyword>
<dbReference type="RefSeq" id="WP_067750991.1">
    <property type="nucleotide sequence ID" value="NZ_CP015772.1"/>
</dbReference>
<dbReference type="KEGG" id="nia:A8C56_01230"/>
<keyword evidence="3" id="KW-1185">Reference proteome</keyword>
<name>A0A1A9HZN1_9BACT</name>
<dbReference type="AlphaFoldDB" id="A0A1A9HZN1"/>
<protein>
    <recommendedName>
        <fullName evidence="4">Outer membrane protein beta-barrel domain-containing protein</fullName>
    </recommendedName>
</protein>
<feature type="chain" id="PRO_5008389647" description="Outer membrane protein beta-barrel domain-containing protein" evidence="1">
    <location>
        <begin position="24"/>
        <end position="136"/>
    </location>
</feature>
<evidence type="ECO:0000256" key="1">
    <source>
        <dbReference type="SAM" id="SignalP"/>
    </source>
</evidence>
<reference evidence="2 3" key="1">
    <citation type="submission" date="2016-05" db="EMBL/GenBank/DDBJ databases">
        <title>Niabella ginsenosidivorans BS26 whole genome sequencing.</title>
        <authorList>
            <person name="Im W.T."/>
            <person name="Siddiqi M.Z."/>
        </authorList>
    </citation>
    <scope>NUCLEOTIDE SEQUENCE [LARGE SCALE GENOMIC DNA]</scope>
    <source>
        <strain evidence="2 3">BS26</strain>
    </source>
</reference>
<dbReference type="OrthoDB" id="1267278at2"/>
<dbReference type="Proteomes" id="UP000077667">
    <property type="component" value="Chromosome"/>
</dbReference>
<organism evidence="2 3">
    <name type="scientific">Niabella ginsenosidivorans</name>
    <dbReference type="NCBI Taxonomy" id="1176587"/>
    <lineage>
        <taxon>Bacteria</taxon>
        <taxon>Pseudomonadati</taxon>
        <taxon>Bacteroidota</taxon>
        <taxon>Chitinophagia</taxon>
        <taxon>Chitinophagales</taxon>
        <taxon>Chitinophagaceae</taxon>
        <taxon>Niabella</taxon>
    </lineage>
</organism>
<evidence type="ECO:0008006" key="4">
    <source>
        <dbReference type="Google" id="ProtNLM"/>
    </source>
</evidence>
<gene>
    <name evidence="2" type="ORF">A8C56_01230</name>
</gene>
<evidence type="ECO:0000313" key="2">
    <source>
        <dbReference type="EMBL" id="ANH79774.1"/>
    </source>
</evidence>
<evidence type="ECO:0000313" key="3">
    <source>
        <dbReference type="Proteomes" id="UP000077667"/>
    </source>
</evidence>
<dbReference type="EMBL" id="CP015772">
    <property type="protein sequence ID" value="ANH79774.1"/>
    <property type="molecule type" value="Genomic_DNA"/>
</dbReference>
<sequence length="136" mass="14464">MNSNRSKLLILAAMLLLTRTAAAQTTPASKTSASLWDGMIVAGYVDKGAFLNFGGPAVKWTRKPFCISLGMLPSLRIKEDKAAANASKNATVTPSLGCGLSASYKQLVIQVPLYYNTKTTTADGKWNVGVGLGYKF</sequence>
<accession>A0A1A9HZN1</accession>